<dbReference type="Gene3D" id="3.40.50.720">
    <property type="entry name" value="NAD(P)-binding Rossmann-like Domain"/>
    <property type="match status" value="1"/>
</dbReference>
<comment type="catalytic activity">
    <reaction evidence="6">
        <text>shikimate + NADP(+) = 3-dehydroshikimate + NADPH + H(+)</text>
        <dbReference type="Rhea" id="RHEA:17737"/>
        <dbReference type="ChEBI" id="CHEBI:15378"/>
        <dbReference type="ChEBI" id="CHEBI:16630"/>
        <dbReference type="ChEBI" id="CHEBI:36208"/>
        <dbReference type="ChEBI" id="CHEBI:57783"/>
        <dbReference type="ChEBI" id="CHEBI:58349"/>
        <dbReference type="EC" id="1.1.1.25"/>
    </reaction>
</comment>
<comment type="caution">
    <text evidence="9">The sequence shown here is derived from an EMBL/GenBank/DDBJ whole genome shotgun (WGS) entry which is preliminary data.</text>
</comment>
<feature type="domain" description="Shikimate dehydrogenase substrate binding N-terminal" evidence="8">
    <location>
        <begin position="27"/>
        <end position="110"/>
    </location>
</feature>
<evidence type="ECO:0000256" key="5">
    <source>
        <dbReference type="ARBA" id="ARBA00023141"/>
    </source>
</evidence>
<dbReference type="InterPro" id="IPR022893">
    <property type="entry name" value="Shikimate_DH_fam"/>
</dbReference>
<dbReference type="Gene3D" id="3.40.50.10860">
    <property type="entry name" value="Leucine Dehydrogenase, chain A, domain 1"/>
    <property type="match status" value="1"/>
</dbReference>
<dbReference type="PANTHER" id="PTHR21089:SF1">
    <property type="entry name" value="BIFUNCTIONAL 3-DEHYDROQUINATE DEHYDRATASE_SHIKIMATE DEHYDROGENASE, CHLOROPLASTIC"/>
    <property type="match status" value="1"/>
</dbReference>
<reference evidence="9 10" key="1">
    <citation type="journal article" date="2022" name="Arch. Microbiol.">
        <title>Paraburkholderia bengalensis sp. nov. isolated from roots of Oryza sativa, IR64.</title>
        <authorList>
            <person name="Nag P."/>
            <person name="Mondal N."/>
            <person name="Sarkar J."/>
            <person name="Das S."/>
        </authorList>
    </citation>
    <scope>NUCLEOTIDE SEQUENCE [LARGE SCALE GENOMIC DNA]</scope>
    <source>
        <strain evidence="9 10">IR64_4_BI</strain>
    </source>
</reference>
<accession>A0ABU8IYP5</accession>
<keyword evidence="4" id="KW-0560">Oxidoreductase</keyword>
<keyword evidence="5" id="KW-0057">Aromatic amino acid biosynthesis</keyword>
<evidence type="ECO:0000313" key="9">
    <source>
        <dbReference type="EMBL" id="MEI6000737.1"/>
    </source>
</evidence>
<keyword evidence="10" id="KW-1185">Reference proteome</keyword>
<evidence type="ECO:0000259" key="8">
    <source>
        <dbReference type="Pfam" id="PF08501"/>
    </source>
</evidence>
<dbReference type="Proteomes" id="UP001386437">
    <property type="component" value="Unassembled WGS sequence"/>
</dbReference>
<evidence type="ECO:0000256" key="4">
    <source>
        <dbReference type="ARBA" id="ARBA00023002"/>
    </source>
</evidence>
<proteinExistence type="predicted"/>
<sequence length="282" mass="30077">MSIGEETVSIDNTRHAPINGKTKVIVLMAWPADHIRTPTFFNALCAERGINAVMVPWAVRPEHLSDAWNGLRFVDNLAGVVLTIPHKQAAAALCDSLEDDAARLGVVNTVRRNADGTYTGRMYDGVGFVDGLRNQGVTLESQRVLLLGAGGAATAIALALARADVGALTIANRSPEKAQQLAQLIRQHAPHARVEAGSTDPRGHDIVVNATSLGLKEGDALPCDVARIEPGVVVAEVVMQPPVTPLLSAAAKRGARTHLGERMVTAQLERFVEFLLDTEVRS</sequence>
<keyword evidence="3" id="KW-0521">NADP</keyword>
<evidence type="ECO:0000256" key="6">
    <source>
        <dbReference type="ARBA" id="ARBA00049442"/>
    </source>
</evidence>
<dbReference type="SUPFAM" id="SSF51735">
    <property type="entry name" value="NAD(P)-binding Rossmann-fold domains"/>
    <property type="match status" value="1"/>
</dbReference>
<protein>
    <recommendedName>
        <fullName evidence="2">shikimate dehydrogenase (NADP(+))</fullName>
        <ecNumber evidence="2">1.1.1.25</ecNumber>
    </recommendedName>
</protein>
<dbReference type="EC" id="1.1.1.25" evidence="2"/>
<feature type="domain" description="Quinate/shikimate 5-dehydrogenase/glutamyl-tRNA reductase" evidence="7">
    <location>
        <begin position="138"/>
        <end position="212"/>
    </location>
</feature>
<evidence type="ECO:0000256" key="1">
    <source>
        <dbReference type="ARBA" id="ARBA00004871"/>
    </source>
</evidence>
<gene>
    <name evidence="9" type="ORF">H3V53_27170</name>
</gene>
<dbReference type="Pfam" id="PF01488">
    <property type="entry name" value="Shikimate_DH"/>
    <property type="match status" value="1"/>
</dbReference>
<dbReference type="InterPro" id="IPR006151">
    <property type="entry name" value="Shikm_DH/Glu-tRNA_Rdtase"/>
</dbReference>
<dbReference type="SUPFAM" id="SSF53223">
    <property type="entry name" value="Aminoacid dehydrogenase-like, N-terminal domain"/>
    <property type="match status" value="1"/>
</dbReference>
<organism evidence="9 10">
    <name type="scientific">Paraburkholderia bengalensis</name>
    <dbReference type="NCBI Taxonomy" id="2747562"/>
    <lineage>
        <taxon>Bacteria</taxon>
        <taxon>Pseudomonadati</taxon>
        <taxon>Pseudomonadota</taxon>
        <taxon>Betaproteobacteria</taxon>
        <taxon>Burkholderiales</taxon>
        <taxon>Burkholderiaceae</taxon>
        <taxon>Paraburkholderia</taxon>
    </lineage>
</organism>
<dbReference type="InterPro" id="IPR013708">
    <property type="entry name" value="Shikimate_DH-bd_N"/>
</dbReference>
<evidence type="ECO:0000256" key="3">
    <source>
        <dbReference type="ARBA" id="ARBA00022857"/>
    </source>
</evidence>
<evidence type="ECO:0000256" key="2">
    <source>
        <dbReference type="ARBA" id="ARBA00012962"/>
    </source>
</evidence>
<keyword evidence="5" id="KW-0028">Amino-acid biosynthesis</keyword>
<dbReference type="InterPro" id="IPR036291">
    <property type="entry name" value="NAD(P)-bd_dom_sf"/>
</dbReference>
<evidence type="ECO:0000259" key="7">
    <source>
        <dbReference type="Pfam" id="PF01488"/>
    </source>
</evidence>
<name>A0ABU8IYP5_9BURK</name>
<evidence type="ECO:0000313" key="10">
    <source>
        <dbReference type="Proteomes" id="UP001386437"/>
    </source>
</evidence>
<dbReference type="Pfam" id="PF08501">
    <property type="entry name" value="Shikimate_dh_N"/>
    <property type="match status" value="1"/>
</dbReference>
<dbReference type="EMBL" id="JACFYJ010000057">
    <property type="protein sequence ID" value="MEI6000737.1"/>
    <property type="molecule type" value="Genomic_DNA"/>
</dbReference>
<dbReference type="InterPro" id="IPR046346">
    <property type="entry name" value="Aminoacid_DH-like_N_sf"/>
</dbReference>
<comment type="pathway">
    <text evidence="1">Metabolic intermediate biosynthesis; chorismate biosynthesis; chorismate from D-erythrose 4-phosphate and phosphoenolpyruvate: step 4/7.</text>
</comment>
<dbReference type="PANTHER" id="PTHR21089">
    <property type="entry name" value="SHIKIMATE DEHYDROGENASE"/>
    <property type="match status" value="1"/>
</dbReference>